<evidence type="ECO:0000313" key="3">
    <source>
        <dbReference type="Proteomes" id="UP000277424"/>
    </source>
</evidence>
<comment type="caution">
    <text evidence="2">The sequence shown here is derived from an EMBL/GenBank/DDBJ whole genome shotgun (WGS) entry which is preliminary data.</text>
</comment>
<reference evidence="2 3" key="1">
    <citation type="submission" date="2018-10" db="EMBL/GenBank/DDBJ databases">
        <title>Comparative analysis of microorganisms from saline springs in Andes Mountain Range, Colombia.</title>
        <authorList>
            <person name="Rubin E."/>
        </authorList>
    </citation>
    <scope>NUCLEOTIDE SEQUENCE [LARGE SCALE GENOMIC DNA]</scope>
    <source>
        <strain evidence="2 3">USBA 36</strain>
    </source>
</reference>
<sequence length="140" mass="16391">MKQAVAAYGRFFETIAPDSLDRLEAIVAPDVRFVDPFNDVTGMEKYRAIFRHMFETVEQPRFTILRTAIEGDTAFYRWRFSFRRKGAVEIWTIEGMSEVHFRPDGLVAEHVDHWDAASQLYERLPVLGALLRWVRRKLAV</sequence>
<name>A0A420WQH0_9PROT</name>
<dbReference type="InterPro" id="IPR037401">
    <property type="entry name" value="SnoaL-like"/>
</dbReference>
<dbReference type="AlphaFoldDB" id="A0A420WQH0"/>
<accession>A0A420WQH0</accession>
<proteinExistence type="predicted"/>
<dbReference type="RefSeq" id="WP_121218091.1">
    <property type="nucleotide sequence ID" value="NZ_RBIG01000001.1"/>
</dbReference>
<dbReference type="Pfam" id="PF12680">
    <property type="entry name" value="SnoaL_2"/>
    <property type="match status" value="1"/>
</dbReference>
<organism evidence="2 3">
    <name type="scientific">Oceanibaculum indicum</name>
    <dbReference type="NCBI Taxonomy" id="526216"/>
    <lineage>
        <taxon>Bacteria</taxon>
        <taxon>Pseudomonadati</taxon>
        <taxon>Pseudomonadota</taxon>
        <taxon>Alphaproteobacteria</taxon>
        <taxon>Rhodospirillales</taxon>
        <taxon>Oceanibaculaceae</taxon>
        <taxon>Oceanibaculum</taxon>
    </lineage>
</organism>
<dbReference type="OrthoDB" id="1115105at2"/>
<feature type="domain" description="SnoaL-like" evidence="1">
    <location>
        <begin position="10"/>
        <end position="110"/>
    </location>
</feature>
<gene>
    <name evidence="2" type="ORF">BCL74_1074</name>
</gene>
<dbReference type="Proteomes" id="UP000277424">
    <property type="component" value="Unassembled WGS sequence"/>
</dbReference>
<dbReference type="InterPro" id="IPR032710">
    <property type="entry name" value="NTF2-like_dom_sf"/>
</dbReference>
<protein>
    <submittedName>
        <fullName evidence="2">SnoaL-like protein</fullName>
    </submittedName>
</protein>
<evidence type="ECO:0000313" key="2">
    <source>
        <dbReference type="EMBL" id="RKQ73288.1"/>
    </source>
</evidence>
<evidence type="ECO:0000259" key="1">
    <source>
        <dbReference type="Pfam" id="PF12680"/>
    </source>
</evidence>
<dbReference type="EMBL" id="RBIG01000001">
    <property type="protein sequence ID" value="RKQ73288.1"/>
    <property type="molecule type" value="Genomic_DNA"/>
</dbReference>
<dbReference type="SUPFAM" id="SSF54427">
    <property type="entry name" value="NTF2-like"/>
    <property type="match status" value="1"/>
</dbReference>
<dbReference type="Gene3D" id="3.10.450.50">
    <property type="match status" value="1"/>
</dbReference>